<dbReference type="InterPro" id="IPR001789">
    <property type="entry name" value="Sig_transdc_resp-reg_receiver"/>
</dbReference>
<dbReference type="InterPro" id="IPR011006">
    <property type="entry name" value="CheY-like_superfamily"/>
</dbReference>
<dbReference type="OrthoDB" id="9794370at2"/>
<dbReference type="PRINTS" id="PR00032">
    <property type="entry name" value="HTHARAC"/>
</dbReference>
<dbReference type="Pfam" id="PF00072">
    <property type="entry name" value="Response_reg"/>
    <property type="match status" value="1"/>
</dbReference>
<dbReference type="KEGG" id="ahal:FTX54_004145"/>
<evidence type="ECO:0000256" key="4">
    <source>
        <dbReference type="ARBA" id="ARBA00023012"/>
    </source>
</evidence>
<dbReference type="InterPro" id="IPR041522">
    <property type="entry name" value="CdaR_GGDEF"/>
</dbReference>
<dbReference type="CDD" id="cd17536">
    <property type="entry name" value="REC_YesN-like"/>
    <property type="match status" value="1"/>
</dbReference>
<dbReference type="SMART" id="SM00342">
    <property type="entry name" value="HTH_ARAC"/>
    <property type="match status" value="1"/>
</dbReference>
<keyword evidence="3 8" id="KW-0597">Phosphoprotein</keyword>
<dbReference type="PROSITE" id="PS00041">
    <property type="entry name" value="HTH_ARAC_FAMILY_1"/>
    <property type="match status" value="1"/>
</dbReference>
<dbReference type="Proteomes" id="UP000321816">
    <property type="component" value="Chromosome"/>
</dbReference>
<feature type="domain" description="Response regulatory" evidence="10">
    <location>
        <begin position="3"/>
        <end position="120"/>
    </location>
</feature>
<dbReference type="InterPro" id="IPR051552">
    <property type="entry name" value="HptR"/>
</dbReference>
<evidence type="ECO:0000313" key="11">
    <source>
        <dbReference type="EMBL" id="WWD80757.1"/>
    </source>
</evidence>
<dbReference type="Pfam" id="PF17853">
    <property type="entry name" value="GGDEF_2"/>
    <property type="match status" value="1"/>
</dbReference>
<evidence type="ECO:0000256" key="7">
    <source>
        <dbReference type="ARBA" id="ARBA00023163"/>
    </source>
</evidence>
<dbReference type="PANTHER" id="PTHR42713">
    <property type="entry name" value="HISTIDINE KINASE-RELATED"/>
    <property type="match status" value="1"/>
</dbReference>
<sequence length="524" mass="60899">MVKVMLVDDEPIEREGISFILHKNRSNFQVVAEAGNGKEAVEGALVWKPDLIFMDIKMPEFDGIEAIRQITARLPETKFIMVSAFDTFDYAREAMKFGIKEYLLKPSKVSDVLQAFDRMVEELESEKQREWDTEQMNRRLERAHSFVERDFIVSLIMDHVHEFEHGEWKELLGLELDDKKGFAAVFSFESDDLHPDREEKSSWYKILKNVLQEEHPDCFTGPLTGFQVPVLVLFKDEGQDDEEKRQEFVRKILHQVQKKLEKSRLYAGAGSVVTNIKQFSDSYKEAIYVLELVHNNPGAAYSVYNERLKKKRKEMIPFEIERELVEAVKKGDTARGLQVFETYFQSIMQAADFQENLVQKAIEDFFIVLSRSLNELGVEPDIQVGLGQLETTMQIKESAKSKLINITEHLGEWRANGMRALLLQAKEYVDSNYHKAVSLEEAAEKIGISSYYLSKLFKERFEITFMDYLKTTRIQKAVELMRDGNMPLKEVALNVGYKDPNYFSTAFKKEMGMSPREYRSKYHK</sequence>
<dbReference type="GO" id="GO:0000160">
    <property type="term" value="P:phosphorelay signal transduction system"/>
    <property type="evidence" value="ECO:0007669"/>
    <property type="project" value="UniProtKB-KW"/>
</dbReference>
<evidence type="ECO:0000256" key="3">
    <source>
        <dbReference type="ARBA" id="ARBA00022553"/>
    </source>
</evidence>
<dbReference type="PANTHER" id="PTHR42713:SF3">
    <property type="entry name" value="TRANSCRIPTIONAL REGULATORY PROTEIN HPTR"/>
    <property type="match status" value="1"/>
</dbReference>
<dbReference type="Gene3D" id="1.10.10.60">
    <property type="entry name" value="Homeodomain-like"/>
    <property type="match status" value="2"/>
</dbReference>
<keyword evidence="2" id="KW-0963">Cytoplasm</keyword>
<keyword evidence="6" id="KW-0238">DNA-binding</keyword>
<dbReference type="Gene3D" id="3.40.50.2300">
    <property type="match status" value="1"/>
</dbReference>
<keyword evidence="4" id="KW-0902">Two-component regulatory system</keyword>
<dbReference type="InterPro" id="IPR018060">
    <property type="entry name" value="HTH_AraC"/>
</dbReference>
<evidence type="ECO:0000259" key="9">
    <source>
        <dbReference type="PROSITE" id="PS01124"/>
    </source>
</evidence>
<evidence type="ECO:0000259" key="10">
    <source>
        <dbReference type="PROSITE" id="PS50110"/>
    </source>
</evidence>
<keyword evidence="5" id="KW-0805">Transcription regulation</keyword>
<dbReference type="EMBL" id="CP144914">
    <property type="protein sequence ID" value="WWD80757.1"/>
    <property type="molecule type" value="Genomic_DNA"/>
</dbReference>
<gene>
    <name evidence="11" type="ORF">FTX54_004145</name>
</gene>
<accession>A0A5C7FLD7</accession>
<dbReference type="PROSITE" id="PS01124">
    <property type="entry name" value="HTH_ARAC_FAMILY_2"/>
    <property type="match status" value="1"/>
</dbReference>
<dbReference type="GO" id="GO:0005737">
    <property type="term" value="C:cytoplasm"/>
    <property type="evidence" value="ECO:0007669"/>
    <property type="project" value="UniProtKB-SubCell"/>
</dbReference>
<evidence type="ECO:0000256" key="2">
    <source>
        <dbReference type="ARBA" id="ARBA00022490"/>
    </source>
</evidence>
<dbReference type="SUPFAM" id="SSF52172">
    <property type="entry name" value="CheY-like"/>
    <property type="match status" value="1"/>
</dbReference>
<dbReference type="InterPro" id="IPR009057">
    <property type="entry name" value="Homeodomain-like_sf"/>
</dbReference>
<dbReference type="SMART" id="SM00448">
    <property type="entry name" value="REC"/>
    <property type="match status" value="1"/>
</dbReference>
<dbReference type="InterPro" id="IPR018062">
    <property type="entry name" value="HTH_AraC-typ_CS"/>
</dbReference>
<dbReference type="InterPro" id="IPR020449">
    <property type="entry name" value="Tscrpt_reg_AraC-type_HTH"/>
</dbReference>
<organism evidence="11 12">
    <name type="scientific">Alkalicoccus halolimnae</name>
    <dbReference type="NCBI Taxonomy" id="1667239"/>
    <lineage>
        <taxon>Bacteria</taxon>
        <taxon>Bacillati</taxon>
        <taxon>Bacillota</taxon>
        <taxon>Bacilli</taxon>
        <taxon>Bacillales</taxon>
        <taxon>Bacillaceae</taxon>
        <taxon>Alkalicoccus</taxon>
    </lineage>
</organism>
<dbReference type="AlphaFoldDB" id="A0A5C7FLD7"/>
<keyword evidence="7" id="KW-0804">Transcription</keyword>
<keyword evidence="12" id="KW-1185">Reference proteome</keyword>
<feature type="domain" description="HTH araC/xylS-type" evidence="9">
    <location>
        <begin position="423"/>
        <end position="521"/>
    </location>
</feature>
<feature type="modified residue" description="4-aspartylphosphate" evidence="8">
    <location>
        <position position="55"/>
    </location>
</feature>
<dbReference type="Pfam" id="PF12833">
    <property type="entry name" value="HTH_18"/>
    <property type="match status" value="1"/>
</dbReference>
<dbReference type="SUPFAM" id="SSF46689">
    <property type="entry name" value="Homeodomain-like"/>
    <property type="match status" value="2"/>
</dbReference>
<evidence type="ECO:0000256" key="6">
    <source>
        <dbReference type="ARBA" id="ARBA00023125"/>
    </source>
</evidence>
<evidence type="ECO:0000256" key="5">
    <source>
        <dbReference type="ARBA" id="ARBA00023015"/>
    </source>
</evidence>
<reference evidence="11 12" key="1">
    <citation type="submission" date="2024-01" db="EMBL/GenBank/DDBJ databases">
        <title>Complete Genome Sequence of Alkalicoccus halolimnae BZ-SZ-XJ29T, a Moderately Halophilic Bacterium Isolated from a Salt Lake.</title>
        <authorList>
            <person name="Zhao B."/>
        </authorList>
    </citation>
    <scope>NUCLEOTIDE SEQUENCE [LARGE SCALE GENOMIC DNA]</scope>
    <source>
        <strain evidence="11 12">BZ-SZ-XJ29</strain>
    </source>
</reference>
<dbReference type="GO" id="GO:0043565">
    <property type="term" value="F:sequence-specific DNA binding"/>
    <property type="evidence" value="ECO:0007669"/>
    <property type="project" value="InterPro"/>
</dbReference>
<evidence type="ECO:0000313" key="12">
    <source>
        <dbReference type="Proteomes" id="UP000321816"/>
    </source>
</evidence>
<protein>
    <submittedName>
        <fullName evidence="11">Response regulator</fullName>
    </submittedName>
</protein>
<proteinExistence type="predicted"/>
<evidence type="ECO:0000256" key="1">
    <source>
        <dbReference type="ARBA" id="ARBA00004496"/>
    </source>
</evidence>
<dbReference type="PROSITE" id="PS50110">
    <property type="entry name" value="RESPONSE_REGULATORY"/>
    <property type="match status" value="1"/>
</dbReference>
<dbReference type="GO" id="GO:0003700">
    <property type="term" value="F:DNA-binding transcription factor activity"/>
    <property type="evidence" value="ECO:0007669"/>
    <property type="project" value="InterPro"/>
</dbReference>
<name>A0A5C7FLD7_9BACI</name>
<dbReference type="RefSeq" id="WP_147803319.1">
    <property type="nucleotide sequence ID" value="NZ_CP144914.1"/>
</dbReference>
<evidence type="ECO:0000256" key="8">
    <source>
        <dbReference type="PROSITE-ProRule" id="PRU00169"/>
    </source>
</evidence>
<comment type="subcellular location">
    <subcellularLocation>
        <location evidence="1">Cytoplasm</location>
    </subcellularLocation>
</comment>